<reference evidence="3" key="1">
    <citation type="submission" date="2019-04" db="EMBL/GenBank/DDBJ databases">
        <title>Friends and foes A comparative genomics studyof 23 Aspergillus species from section Flavi.</title>
        <authorList>
            <consortium name="DOE Joint Genome Institute"/>
            <person name="Kjaerbolling I."/>
            <person name="Vesth T."/>
            <person name="Frisvad J.C."/>
            <person name="Nybo J.L."/>
            <person name="Theobald S."/>
            <person name="Kildgaard S."/>
            <person name="Isbrandt T."/>
            <person name="Kuo A."/>
            <person name="Sato A."/>
            <person name="Lyhne E.K."/>
            <person name="Kogle M.E."/>
            <person name="Wiebenga A."/>
            <person name="Kun R.S."/>
            <person name="Lubbers R.J."/>
            <person name="Makela M.R."/>
            <person name="Barry K."/>
            <person name="Chovatia M."/>
            <person name="Clum A."/>
            <person name="Daum C."/>
            <person name="Haridas S."/>
            <person name="He G."/>
            <person name="LaButti K."/>
            <person name="Lipzen A."/>
            <person name="Mondo S."/>
            <person name="Riley R."/>
            <person name="Salamov A."/>
            <person name="Simmons B.A."/>
            <person name="Magnuson J.K."/>
            <person name="Henrissat B."/>
            <person name="Mortensen U.H."/>
            <person name="Larsen T.O."/>
            <person name="Devries R.P."/>
            <person name="Grigoriev I.V."/>
            <person name="Machida M."/>
            <person name="Baker S.E."/>
            <person name="Andersen M.R."/>
        </authorList>
    </citation>
    <scope>NUCLEOTIDE SEQUENCE [LARGE SCALE GENOMIC DNA]</scope>
    <source>
        <strain evidence="3">CBS 130015</strain>
    </source>
</reference>
<protein>
    <submittedName>
        <fullName evidence="2">Uncharacterized protein</fullName>
    </submittedName>
</protein>
<accession>A0A5N6WBC8</accession>
<evidence type="ECO:0000313" key="3">
    <source>
        <dbReference type="Proteomes" id="UP000325433"/>
    </source>
</evidence>
<evidence type="ECO:0000313" key="2">
    <source>
        <dbReference type="EMBL" id="KAE8318124.1"/>
    </source>
</evidence>
<organism evidence="2 3">
    <name type="scientific">Aspergillus transmontanensis</name>
    <dbReference type="NCBI Taxonomy" id="1034304"/>
    <lineage>
        <taxon>Eukaryota</taxon>
        <taxon>Fungi</taxon>
        <taxon>Dikarya</taxon>
        <taxon>Ascomycota</taxon>
        <taxon>Pezizomycotina</taxon>
        <taxon>Eurotiomycetes</taxon>
        <taxon>Eurotiomycetidae</taxon>
        <taxon>Eurotiales</taxon>
        <taxon>Aspergillaceae</taxon>
        <taxon>Aspergillus</taxon>
        <taxon>Aspergillus subgen. Circumdati</taxon>
    </lineage>
</organism>
<sequence>MKFQSLCMSLFCAATLAAALPVEPSAESATQACIPAEFAKFLLPGTPKDLFCKGKAQPEKRHGEPSQEECYKALVDYRSGNASEEEVGPLLDDCVAAYGPPPLEKRQAPPPSGVGGVVSALKQAGESAVGI</sequence>
<proteinExistence type="predicted"/>
<keyword evidence="3" id="KW-1185">Reference proteome</keyword>
<keyword evidence="1" id="KW-0732">Signal</keyword>
<feature type="chain" id="PRO_5024797978" evidence="1">
    <location>
        <begin position="20"/>
        <end position="131"/>
    </location>
</feature>
<dbReference type="Proteomes" id="UP000325433">
    <property type="component" value="Unassembled WGS sequence"/>
</dbReference>
<gene>
    <name evidence="2" type="ORF">BDV41DRAFT_572126</name>
</gene>
<evidence type="ECO:0000256" key="1">
    <source>
        <dbReference type="SAM" id="SignalP"/>
    </source>
</evidence>
<dbReference type="AlphaFoldDB" id="A0A5N6WBC8"/>
<dbReference type="EMBL" id="ML738298">
    <property type="protein sequence ID" value="KAE8318124.1"/>
    <property type="molecule type" value="Genomic_DNA"/>
</dbReference>
<name>A0A5N6WBC8_9EURO</name>
<feature type="signal peptide" evidence="1">
    <location>
        <begin position="1"/>
        <end position="19"/>
    </location>
</feature>